<dbReference type="SUPFAM" id="SSF56801">
    <property type="entry name" value="Acetyl-CoA synthetase-like"/>
    <property type="match status" value="1"/>
</dbReference>
<evidence type="ECO:0000259" key="3">
    <source>
        <dbReference type="Pfam" id="PF00501"/>
    </source>
</evidence>
<proteinExistence type="inferred from homology"/>
<evidence type="ECO:0000313" key="6">
    <source>
        <dbReference type="Proteomes" id="UP000621500"/>
    </source>
</evidence>
<dbReference type="Gene3D" id="3.30.300.30">
    <property type="match status" value="1"/>
</dbReference>
<dbReference type="EMBL" id="BONX01000004">
    <property type="protein sequence ID" value="GIG94496.1"/>
    <property type="molecule type" value="Genomic_DNA"/>
</dbReference>
<dbReference type="Gene3D" id="3.40.50.12780">
    <property type="entry name" value="N-terminal domain of ligase-like"/>
    <property type="match status" value="1"/>
</dbReference>
<name>A0ABQ4EIC9_9ACTN</name>
<keyword evidence="6" id="KW-1185">Reference proteome</keyword>
<accession>A0ABQ4EIC9</accession>
<reference evidence="5 6" key="1">
    <citation type="submission" date="2021-01" db="EMBL/GenBank/DDBJ databases">
        <title>Whole genome shotgun sequence of Plantactinospora mayteni NBRC 109088.</title>
        <authorList>
            <person name="Komaki H."/>
            <person name="Tamura T."/>
        </authorList>
    </citation>
    <scope>NUCLEOTIDE SEQUENCE [LARGE SCALE GENOMIC DNA]</scope>
    <source>
        <strain evidence="5 6">NBRC 109088</strain>
    </source>
</reference>
<dbReference type="Proteomes" id="UP000621500">
    <property type="component" value="Unassembled WGS sequence"/>
</dbReference>
<feature type="domain" description="AMP-dependent synthetase/ligase" evidence="3">
    <location>
        <begin position="37"/>
        <end position="391"/>
    </location>
</feature>
<evidence type="ECO:0000259" key="4">
    <source>
        <dbReference type="Pfam" id="PF13193"/>
    </source>
</evidence>
<dbReference type="Pfam" id="PF13193">
    <property type="entry name" value="AMP-binding_C"/>
    <property type="match status" value="1"/>
</dbReference>
<feature type="domain" description="AMP-binding enzyme C-terminal" evidence="4">
    <location>
        <begin position="447"/>
        <end position="519"/>
    </location>
</feature>
<dbReference type="InterPro" id="IPR025110">
    <property type="entry name" value="AMP-bd_C"/>
</dbReference>
<dbReference type="InterPro" id="IPR042099">
    <property type="entry name" value="ANL_N_sf"/>
</dbReference>
<gene>
    <name evidence="5" type="ORF">Pma05_10690</name>
</gene>
<keyword evidence="2 5" id="KW-0436">Ligase</keyword>
<dbReference type="InterPro" id="IPR045851">
    <property type="entry name" value="AMP-bd_C_sf"/>
</dbReference>
<dbReference type="PANTHER" id="PTHR43201:SF5">
    <property type="entry name" value="MEDIUM-CHAIN ACYL-COA LIGASE ACSF2, MITOCHONDRIAL"/>
    <property type="match status" value="1"/>
</dbReference>
<dbReference type="GO" id="GO:0016874">
    <property type="term" value="F:ligase activity"/>
    <property type="evidence" value="ECO:0007669"/>
    <property type="project" value="UniProtKB-KW"/>
</dbReference>
<dbReference type="Pfam" id="PF00501">
    <property type="entry name" value="AMP-binding"/>
    <property type="match status" value="1"/>
</dbReference>
<comment type="similarity">
    <text evidence="1">Belongs to the ATP-dependent AMP-binding enzyme family.</text>
</comment>
<comment type="caution">
    <text evidence="5">The sequence shown here is derived from an EMBL/GenBank/DDBJ whole genome shotgun (WGS) entry which is preliminary data.</text>
</comment>
<organism evidence="5 6">
    <name type="scientific">Plantactinospora mayteni</name>
    <dbReference type="NCBI Taxonomy" id="566021"/>
    <lineage>
        <taxon>Bacteria</taxon>
        <taxon>Bacillati</taxon>
        <taxon>Actinomycetota</taxon>
        <taxon>Actinomycetes</taxon>
        <taxon>Micromonosporales</taxon>
        <taxon>Micromonosporaceae</taxon>
        <taxon>Plantactinospora</taxon>
    </lineage>
</organism>
<dbReference type="RefSeq" id="WP_203856120.1">
    <property type="nucleotide sequence ID" value="NZ_BAAAZQ010000002.1"/>
</dbReference>
<dbReference type="PANTHER" id="PTHR43201">
    <property type="entry name" value="ACYL-COA SYNTHETASE"/>
    <property type="match status" value="1"/>
</dbReference>
<protein>
    <submittedName>
        <fullName evidence="5">AMP-dependent ligase</fullName>
    </submittedName>
</protein>
<evidence type="ECO:0000256" key="1">
    <source>
        <dbReference type="ARBA" id="ARBA00006432"/>
    </source>
</evidence>
<dbReference type="InterPro" id="IPR000873">
    <property type="entry name" value="AMP-dep_synth/lig_dom"/>
</dbReference>
<evidence type="ECO:0000256" key="2">
    <source>
        <dbReference type="ARBA" id="ARBA00022598"/>
    </source>
</evidence>
<evidence type="ECO:0000313" key="5">
    <source>
        <dbReference type="EMBL" id="GIG94496.1"/>
    </source>
</evidence>
<sequence length="531" mass="56801">MTRDATPDRDWAEAHRYRDVPYDNGLDTYPTVLAALDDQARRQPTASCLTTVAPDGSRTTVTFVEARDLSERLAGWLARECGLRPGDVIGLQPANDLPSAMAILAVLRTRAVCLLLSPHDPAGRVRAQLESQQAVAVLRSPAVAGVAGIEAVELPAVRALPDARLRSDGPPEPTDDALLFSTSGSTTAAKVVAQSHRNAVTNAEAFRRHHRLEPGDRLLGFLPIYHVNGVHSTLLGPIVAGAQVILAHGLDPLGYPALLRSVRPRIASVVPSALEALLVTWRDGGLPPEFRYFLSAAAPLGAQTARDVYDQLGARIVQGYGLTETTNFATTMPPDLTEDDYRRLMLDTDIPPIGVALHGNEVSVRNSTGEPVPAGTVGEIQVRGHNVMSRYAGNSEATAQAFSGGWFHTGDLGMLRADPATGREYVVITGRIKNMAKVRGEAVSLEEMERVLQAHPGVVDAACVATPDRLAGEQILVALVAPEGVPSDLTDHLRQVFAEAALPRRVVLVEAVPRTPTGKIRRPELPDLLGS</sequence>